<organism evidence="3 4">
    <name type="scientific">Cephalotus follicularis</name>
    <name type="common">Albany pitcher plant</name>
    <dbReference type="NCBI Taxonomy" id="3775"/>
    <lineage>
        <taxon>Eukaryota</taxon>
        <taxon>Viridiplantae</taxon>
        <taxon>Streptophyta</taxon>
        <taxon>Embryophyta</taxon>
        <taxon>Tracheophyta</taxon>
        <taxon>Spermatophyta</taxon>
        <taxon>Magnoliopsida</taxon>
        <taxon>eudicotyledons</taxon>
        <taxon>Gunneridae</taxon>
        <taxon>Pentapetalae</taxon>
        <taxon>rosids</taxon>
        <taxon>fabids</taxon>
        <taxon>Oxalidales</taxon>
        <taxon>Cephalotaceae</taxon>
        <taxon>Cephalotus</taxon>
    </lineage>
</organism>
<protein>
    <submittedName>
        <fullName evidence="3">Zf-RVT domain-containing protein</fullName>
    </submittedName>
</protein>
<accession>A0A1Q3C965</accession>
<dbReference type="PANTHER" id="PTHR33116">
    <property type="entry name" value="REVERSE TRANSCRIPTASE ZINC-BINDING DOMAIN-CONTAINING PROTEIN-RELATED-RELATED"/>
    <property type="match status" value="1"/>
</dbReference>
<reference evidence="4" key="1">
    <citation type="submission" date="2016-04" db="EMBL/GenBank/DDBJ databases">
        <title>Cephalotus genome sequencing.</title>
        <authorList>
            <person name="Fukushima K."/>
            <person name="Hasebe M."/>
            <person name="Fang X."/>
        </authorList>
    </citation>
    <scope>NUCLEOTIDE SEQUENCE [LARGE SCALE GENOMIC DNA]</scope>
    <source>
        <strain evidence="4">cv. St1</strain>
    </source>
</reference>
<dbReference type="Pfam" id="PF13966">
    <property type="entry name" value="zf-RVT"/>
    <property type="match status" value="1"/>
</dbReference>
<evidence type="ECO:0000313" key="3">
    <source>
        <dbReference type="EMBL" id="GAV76603.1"/>
    </source>
</evidence>
<dbReference type="AlphaFoldDB" id="A0A1Q3C965"/>
<dbReference type="PANTHER" id="PTHR33116:SF76">
    <property type="entry name" value="DUF4283 DOMAIN-CONTAINING PROTEIN"/>
    <property type="match status" value="1"/>
</dbReference>
<comment type="caution">
    <text evidence="3">The sequence shown here is derived from an EMBL/GenBank/DDBJ whole genome shotgun (WGS) entry which is preliminary data.</text>
</comment>
<sequence length="333" mass="38365">MQVFLCSAFLLLAAVIKDCERTLRRFLWGGNGTSQKHSLVKWSNVCLPRQEGGLGIKSLKFLNQVLFLKHIWNLLNDHSLWVQWCMLNLIRKHSFWTLPSYGFLSWSWRQILLLQNSALNHLVYVCGKGDRFSLWFDPWFHGSSIYATYGHRVIYDAGMAKSELVQVVIQIDQWCWPTTSHDLIDIQCRVQDIPITSSSDCIFWEAVGRLFSTKRAWESMRASAPPVGWAKLVWHPSCISNHALCLWLAVLGALKTLDKLTPLGIVPSACCMFNCGDNESVNHLFFSCSYTQHIWIEVLSKCKINRQILSWPNEIQWMVDHARGNKPPRLLES</sequence>
<proteinExistence type="predicted"/>
<dbReference type="EMBL" id="BDDD01001511">
    <property type="protein sequence ID" value="GAV76603.1"/>
    <property type="molecule type" value="Genomic_DNA"/>
</dbReference>
<dbReference type="InParanoid" id="A0A1Q3C965"/>
<feature type="chain" id="PRO_5013383743" evidence="1">
    <location>
        <begin position="20"/>
        <end position="333"/>
    </location>
</feature>
<feature type="signal peptide" evidence="1">
    <location>
        <begin position="1"/>
        <end position="19"/>
    </location>
</feature>
<gene>
    <name evidence="3" type="ORF">CFOL_v3_20076</name>
</gene>
<dbReference type="OrthoDB" id="1110896at2759"/>
<keyword evidence="1" id="KW-0732">Signal</keyword>
<name>A0A1Q3C965_CEPFO</name>
<dbReference type="FunCoup" id="A0A1Q3C965">
    <property type="interactions" value="3"/>
</dbReference>
<feature type="domain" description="Reverse transcriptase zinc-binding" evidence="2">
    <location>
        <begin position="211"/>
        <end position="295"/>
    </location>
</feature>
<dbReference type="InterPro" id="IPR026960">
    <property type="entry name" value="RVT-Znf"/>
</dbReference>
<evidence type="ECO:0000256" key="1">
    <source>
        <dbReference type="SAM" id="SignalP"/>
    </source>
</evidence>
<dbReference type="Proteomes" id="UP000187406">
    <property type="component" value="Unassembled WGS sequence"/>
</dbReference>
<evidence type="ECO:0000259" key="2">
    <source>
        <dbReference type="Pfam" id="PF13966"/>
    </source>
</evidence>
<evidence type="ECO:0000313" key="4">
    <source>
        <dbReference type="Proteomes" id="UP000187406"/>
    </source>
</evidence>
<keyword evidence="4" id="KW-1185">Reference proteome</keyword>